<evidence type="ECO:0000313" key="7">
    <source>
        <dbReference type="EMBL" id="URE08705.1"/>
    </source>
</evidence>
<accession>A0A9E7KAC8</accession>
<evidence type="ECO:0000313" key="8">
    <source>
        <dbReference type="Proteomes" id="UP001055439"/>
    </source>
</evidence>
<sequence>MKYNSKQRPLSLHSSVRPMPPVNNHALLRFLPSSVLLLLVLLLTTYVDFSSLSSPFRFSSSSFAAVARPIADPGPAPAPAPALADNVGRLAEPLPDTAPTPNHPPETFTDLAAAFARWDEEVGCERFREKHGYNNWTADPSAIQDAEASDCSSLGARHISILVKGWSWIPDEMDDLYSCRCGMSCLWTKSEALADKPDAVFFEWDSPPKTRQKGEPLRVYMDIEPTRKRSGYEDIFVGYHAKDDVQCTYPASLIHKSRNYHVSSKKRNDILVYWSSSRCFRFRNELAEKVFAHISHHSFGGCVNNVGGSDAALSFYPECKMELVTKQPWWGHVHCAMSHYKFVLAIENTKTDSYITEKLYYALDAGAVPIYFGAPDVESFVPPHSIIDGSKFGSMEELASYVKAVADDPIAYAEYHAWRRCGVMGYYRKNRATSLDALPCRLCEYVSRKGGRDAA</sequence>
<evidence type="ECO:0000256" key="2">
    <source>
        <dbReference type="ARBA" id="ARBA00008919"/>
    </source>
</evidence>
<keyword evidence="3 5" id="KW-0328">Glycosyltransferase</keyword>
<evidence type="ECO:0000259" key="6">
    <source>
        <dbReference type="Pfam" id="PF00852"/>
    </source>
</evidence>
<dbReference type="InterPro" id="IPR017177">
    <property type="entry name" value="Alpha-1_3/4-FUT_pln"/>
</dbReference>
<dbReference type="OrthoDB" id="427096at2759"/>
<name>A0A9E7KAC8_9LILI</name>
<evidence type="ECO:0000256" key="3">
    <source>
        <dbReference type="ARBA" id="ARBA00022676"/>
    </source>
</evidence>
<dbReference type="EMBL" id="CP097508">
    <property type="protein sequence ID" value="URE08705.1"/>
    <property type="molecule type" value="Genomic_DNA"/>
</dbReference>
<proteinExistence type="inferred from homology"/>
<dbReference type="AlphaFoldDB" id="A0A9E7KAC8"/>
<organism evidence="7 8">
    <name type="scientific">Musa troglodytarum</name>
    <name type="common">fe'i banana</name>
    <dbReference type="NCBI Taxonomy" id="320322"/>
    <lineage>
        <taxon>Eukaryota</taxon>
        <taxon>Viridiplantae</taxon>
        <taxon>Streptophyta</taxon>
        <taxon>Embryophyta</taxon>
        <taxon>Tracheophyta</taxon>
        <taxon>Spermatophyta</taxon>
        <taxon>Magnoliopsida</taxon>
        <taxon>Liliopsida</taxon>
        <taxon>Zingiberales</taxon>
        <taxon>Musaceae</taxon>
        <taxon>Musa</taxon>
    </lineage>
</organism>
<comment type="pathway">
    <text evidence="1">Protein modification; protein glycosylation.</text>
</comment>
<dbReference type="PANTHER" id="PTHR11929:SF194">
    <property type="entry name" value="ALPHA-(1,3)-FUCOSYLTRANSFERASE 10"/>
    <property type="match status" value="1"/>
</dbReference>
<dbReference type="FunFam" id="3.40.50.11660:FF:000003">
    <property type="entry name" value="Alpha-(1,4)-fucosyltransferase"/>
    <property type="match status" value="1"/>
</dbReference>
<dbReference type="GO" id="GO:0046920">
    <property type="term" value="F:alpha-(1-&gt;3)-fucosyltransferase activity"/>
    <property type="evidence" value="ECO:0007669"/>
    <property type="project" value="TreeGrafter"/>
</dbReference>
<keyword evidence="5" id="KW-0333">Golgi apparatus</keyword>
<dbReference type="InterPro" id="IPR001503">
    <property type="entry name" value="Glyco_trans_10"/>
</dbReference>
<dbReference type="GO" id="GO:0032580">
    <property type="term" value="C:Golgi cisterna membrane"/>
    <property type="evidence" value="ECO:0007669"/>
    <property type="project" value="UniProtKB-SubCell"/>
</dbReference>
<dbReference type="Gene3D" id="3.40.50.11660">
    <property type="entry name" value="Glycosyl transferase family 10, C-terminal domain"/>
    <property type="match status" value="1"/>
</dbReference>
<dbReference type="SUPFAM" id="SSF53756">
    <property type="entry name" value="UDP-Glycosyltransferase/glycogen phosphorylase"/>
    <property type="match status" value="1"/>
</dbReference>
<comment type="similarity">
    <text evidence="2 5">Belongs to the glycosyltransferase 10 family.</text>
</comment>
<evidence type="ECO:0000256" key="4">
    <source>
        <dbReference type="ARBA" id="ARBA00022679"/>
    </source>
</evidence>
<evidence type="ECO:0000256" key="1">
    <source>
        <dbReference type="ARBA" id="ARBA00004922"/>
    </source>
</evidence>
<dbReference type="PIRSF" id="PIRSF037334">
    <property type="entry name" value="Alpha1_3/4FUT_pln"/>
    <property type="match status" value="1"/>
</dbReference>
<comment type="subcellular location">
    <subcellularLocation>
        <location evidence="5">Golgi apparatus</location>
        <location evidence="5">Golgi stack membrane</location>
        <topology evidence="5">Single-pass type II membrane protein</topology>
    </subcellularLocation>
</comment>
<evidence type="ECO:0000256" key="5">
    <source>
        <dbReference type="RuleBase" id="RU003832"/>
    </source>
</evidence>
<keyword evidence="5" id="KW-0812">Transmembrane</keyword>
<dbReference type="Pfam" id="PF00852">
    <property type="entry name" value="Glyco_transf_10"/>
    <property type="match status" value="1"/>
</dbReference>
<keyword evidence="8" id="KW-1185">Reference proteome</keyword>
<keyword evidence="5" id="KW-0472">Membrane</keyword>
<dbReference type="PANTHER" id="PTHR11929">
    <property type="entry name" value="ALPHA- 1,3 -FUCOSYLTRANSFERASE"/>
    <property type="match status" value="1"/>
</dbReference>
<dbReference type="EC" id="2.4.1.-" evidence="5"/>
<dbReference type="InterPro" id="IPR055270">
    <property type="entry name" value="Glyco_tran_10_C"/>
</dbReference>
<feature type="domain" description="Fucosyltransferase C-terminal" evidence="6">
    <location>
        <begin position="269"/>
        <end position="449"/>
    </location>
</feature>
<dbReference type="InterPro" id="IPR038577">
    <property type="entry name" value="GT10-like_C_sf"/>
</dbReference>
<dbReference type="Proteomes" id="UP001055439">
    <property type="component" value="Chromosome 6"/>
</dbReference>
<protein>
    <recommendedName>
        <fullName evidence="5">Fucosyltransferase</fullName>
        <ecNumber evidence="5">2.4.1.-</ecNumber>
    </recommendedName>
</protein>
<keyword evidence="4 5" id="KW-0808">Transferase</keyword>
<reference evidence="7" key="1">
    <citation type="submission" date="2022-05" db="EMBL/GenBank/DDBJ databases">
        <title>The Musa troglodytarum L. genome provides insights into the mechanism of non-climacteric behaviour and enrichment of carotenoids.</title>
        <authorList>
            <person name="Wang J."/>
        </authorList>
    </citation>
    <scope>NUCLEOTIDE SEQUENCE</scope>
    <source>
        <tissue evidence="7">Leaf</tissue>
    </source>
</reference>
<gene>
    <name evidence="7" type="ORF">MUK42_37781</name>
</gene>